<dbReference type="SUPFAM" id="SSF52540">
    <property type="entry name" value="P-loop containing nucleoside triphosphate hydrolases"/>
    <property type="match status" value="1"/>
</dbReference>
<dbReference type="InterPro" id="IPR042197">
    <property type="entry name" value="Apaf_helical"/>
</dbReference>
<feature type="compositionally biased region" description="Basic and acidic residues" evidence="9">
    <location>
        <begin position="118"/>
        <end position="127"/>
    </location>
</feature>
<comment type="caution">
    <text evidence="14">The sequence shown here is derived from an EMBL/GenBank/DDBJ whole genome shotgun (WGS) entry which is preliminary data.</text>
</comment>
<protein>
    <submittedName>
        <fullName evidence="14">Uncharacterized protein</fullName>
    </submittedName>
</protein>
<feature type="domain" description="Disease resistance R13L4/SHOC-2-like LRR" evidence="13">
    <location>
        <begin position="553"/>
        <end position="903"/>
    </location>
</feature>
<feature type="repeat" description="PPR" evidence="8">
    <location>
        <begin position="1357"/>
        <end position="1391"/>
    </location>
</feature>
<dbReference type="Proteomes" id="UP000604825">
    <property type="component" value="Unassembled WGS sequence"/>
</dbReference>
<dbReference type="Gene3D" id="1.10.10.10">
    <property type="entry name" value="Winged helix-like DNA-binding domain superfamily/Winged helix DNA-binding domain"/>
    <property type="match status" value="1"/>
</dbReference>
<feature type="repeat" description="PPR" evidence="8">
    <location>
        <begin position="1146"/>
        <end position="1180"/>
    </location>
</feature>
<dbReference type="SUPFAM" id="SSF81901">
    <property type="entry name" value="HCP-like"/>
    <property type="match status" value="1"/>
</dbReference>
<feature type="domain" description="NB-ARC" evidence="10">
    <location>
        <begin position="171"/>
        <end position="342"/>
    </location>
</feature>
<organism evidence="14 15">
    <name type="scientific">Miscanthus lutarioriparius</name>
    <dbReference type="NCBI Taxonomy" id="422564"/>
    <lineage>
        <taxon>Eukaryota</taxon>
        <taxon>Viridiplantae</taxon>
        <taxon>Streptophyta</taxon>
        <taxon>Embryophyta</taxon>
        <taxon>Tracheophyta</taxon>
        <taxon>Spermatophyta</taxon>
        <taxon>Magnoliopsida</taxon>
        <taxon>Liliopsida</taxon>
        <taxon>Poales</taxon>
        <taxon>Poaceae</taxon>
        <taxon>PACMAD clade</taxon>
        <taxon>Panicoideae</taxon>
        <taxon>Andropogonodae</taxon>
        <taxon>Andropogoneae</taxon>
        <taxon>Saccharinae</taxon>
        <taxon>Miscanthus</taxon>
    </lineage>
</organism>
<evidence type="ECO:0000256" key="4">
    <source>
        <dbReference type="ARBA" id="ARBA00022741"/>
    </source>
</evidence>
<evidence type="ECO:0000259" key="12">
    <source>
        <dbReference type="Pfam" id="PF23559"/>
    </source>
</evidence>
<dbReference type="GO" id="GO:0003729">
    <property type="term" value="F:mRNA binding"/>
    <property type="evidence" value="ECO:0007669"/>
    <property type="project" value="TreeGrafter"/>
</dbReference>
<dbReference type="Pfam" id="PF00931">
    <property type="entry name" value="NB-ARC"/>
    <property type="match status" value="1"/>
</dbReference>
<feature type="domain" description="Disease resistance protein winged helix" evidence="12">
    <location>
        <begin position="432"/>
        <end position="501"/>
    </location>
</feature>
<feature type="repeat" description="PPR" evidence="8">
    <location>
        <begin position="1287"/>
        <end position="1321"/>
    </location>
</feature>
<dbReference type="Gene3D" id="1.10.8.430">
    <property type="entry name" value="Helical domain of apoptotic protease-activating factors"/>
    <property type="match status" value="1"/>
</dbReference>
<feature type="repeat" description="PPR" evidence="8">
    <location>
        <begin position="1322"/>
        <end position="1356"/>
    </location>
</feature>
<dbReference type="GO" id="GO:0005739">
    <property type="term" value="C:mitochondrion"/>
    <property type="evidence" value="ECO:0007669"/>
    <property type="project" value="TreeGrafter"/>
</dbReference>
<dbReference type="InterPro" id="IPR002885">
    <property type="entry name" value="PPR_rpt"/>
</dbReference>
<dbReference type="Pfam" id="PF01535">
    <property type="entry name" value="PPR"/>
    <property type="match status" value="2"/>
</dbReference>
<reference evidence="14" key="1">
    <citation type="submission" date="2020-10" db="EMBL/GenBank/DDBJ databases">
        <authorList>
            <person name="Han B."/>
            <person name="Lu T."/>
            <person name="Zhao Q."/>
            <person name="Huang X."/>
            <person name="Zhao Y."/>
        </authorList>
    </citation>
    <scope>NUCLEOTIDE SEQUENCE</scope>
</reference>
<feature type="repeat" description="PPR" evidence="8">
    <location>
        <begin position="1392"/>
        <end position="1426"/>
    </location>
</feature>
<dbReference type="Gene3D" id="3.40.50.300">
    <property type="entry name" value="P-loop containing nucleotide triphosphate hydrolases"/>
    <property type="match status" value="1"/>
</dbReference>
<accession>A0A811QFN4</accession>
<dbReference type="InterPro" id="IPR036388">
    <property type="entry name" value="WH-like_DNA-bd_sf"/>
</dbReference>
<dbReference type="GO" id="GO:0006396">
    <property type="term" value="P:RNA processing"/>
    <property type="evidence" value="ECO:0007669"/>
    <property type="project" value="TreeGrafter"/>
</dbReference>
<evidence type="ECO:0000313" key="15">
    <source>
        <dbReference type="Proteomes" id="UP000604825"/>
    </source>
</evidence>
<dbReference type="InterPro" id="IPR002182">
    <property type="entry name" value="NB-ARC"/>
</dbReference>
<dbReference type="GO" id="GO:0009626">
    <property type="term" value="P:plant-type hypersensitive response"/>
    <property type="evidence" value="ECO:0007669"/>
    <property type="project" value="UniProtKB-ARBA"/>
</dbReference>
<dbReference type="GO" id="GO:0043531">
    <property type="term" value="F:ADP binding"/>
    <property type="evidence" value="ECO:0007669"/>
    <property type="project" value="InterPro"/>
</dbReference>
<dbReference type="GO" id="GO:0007005">
    <property type="term" value="P:mitochondrion organization"/>
    <property type="evidence" value="ECO:0007669"/>
    <property type="project" value="TreeGrafter"/>
</dbReference>
<keyword evidence="5" id="KW-0611">Plant defense</keyword>
<dbReference type="GO" id="GO:0042742">
    <property type="term" value="P:defense response to bacterium"/>
    <property type="evidence" value="ECO:0007669"/>
    <property type="project" value="UniProtKB-ARBA"/>
</dbReference>
<dbReference type="Pfam" id="PF13041">
    <property type="entry name" value="PPR_2"/>
    <property type="match status" value="4"/>
</dbReference>
<evidence type="ECO:0000259" key="11">
    <source>
        <dbReference type="Pfam" id="PF18052"/>
    </source>
</evidence>
<name>A0A811QFN4_9POAL</name>
<dbReference type="Gene3D" id="1.25.40.10">
    <property type="entry name" value="Tetratricopeptide repeat domain"/>
    <property type="match status" value="5"/>
</dbReference>
<keyword evidence="15" id="KW-1185">Reference proteome</keyword>
<dbReference type="Gene3D" id="1.20.5.4130">
    <property type="match status" value="1"/>
</dbReference>
<evidence type="ECO:0000259" key="10">
    <source>
        <dbReference type="Pfam" id="PF00931"/>
    </source>
</evidence>
<evidence type="ECO:0000313" key="14">
    <source>
        <dbReference type="EMBL" id="CAD6256268.1"/>
    </source>
</evidence>
<feature type="repeat" description="PPR" evidence="8">
    <location>
        <begin position="1216"/>
        <end position="1250"/>
    </location>
</feature>
<dbReference type="Gene3D" id="3.80.10.10">
    <property type="entry name" value="Ribonuclease Inhibitor"/>
    <property type="match status" value="1"/>
</dbReference>
<evidence type="ECO:0000259" key="13">
    <source>
        <dbReference type="Pfam" id="PF23598"/>
    </source>
</evidence>
<dbReference type="InterPro" id="IPR027417">
    <property type="entry name" value="P-loop_NTPase"/>
</dbReference>
<feature type="region of interest" description="Disordered" evidence="9">
    <location>
        <begin position="982"/>
        <end position="1006"/>
    </location>
</feature>
<dbReference type="SUPFAM" id="SSF52058">
    <property type="entry name" value="L domain-like"/>
    <property type="match status" value="1"/>
</dbReference>
<feature type="repeat" description="PPR" evidence="8">
    <location>
        <begin position="1427"/>
        <end position="1461"/>
    </location>
</feature>
<keyword evidence="6" id="KW-0809">Transit peptide</keyword>
<dbReference type="CDD" id="cd14798">
    <property type="entry name" value="RX-CC_like"/>
    <property type="match status" value="1"/>
</dbReference>
<dbReference type="PRINTS" id="PR00364">
    <property type="entry name" value="DISEASERSIST"/>
</dbReference>
<feature type="repeat" description="PPR" evidence="8">
    <location>
        <begin position="1181"/>
        <end position="1215"/>
    </location>
</feature>
<dbReference type="PANTHER" id="PTHR47934">
    <property type="entry name" value="PENTATRICOPEPTIDE REPEAT-CONTAINING PROTEIN PET309, MITOCHONDRIAL"/>
    <property type="match status" value="1"/>
</dbReference>
<keyword evidence="4" id="KW-0547">Nucleotide-binding</keyword>
<evidence type="ECO:0000256" key="5">
    <source>
        <dbReference type="ARBA" id="ARBA00022821"/>
    </source>
</evidence>
<dbReference type="InterPro" id="IPR055414">
    <property type="entry name" value="LRR_R13L4/SHOC2-like"/>
</dbReference>
<dbReference type="PROSITE" id="PS51375">
    <property type="entry name" value="PPR"/>
    <property type="match status" value="11"/>
</dbReference>
<feature type="region of interest" description="Disordered" evidence="9">
    <location>
        <begin position="118"/>
        <end position="139"/>
    </location>
</feature>
<dbReference type="Pfam" id="PF12854">
    <property type="entry name" value="PPR_1"/>
    <property type="match status" value="1"/>
</dbReference>
<feature type="repeat" description="PPR" evidence="8">
    <location>
        <begin position="1497"/>
        <end position="1531"/>
    </location>
</feature>
<dbReference type="Pfam" id="PF23598">
    <property type="entry name" value="LRR_14"/>
    <property type="match status" value="1"/>
</dbReference>
<dbReference type="FunFam" id="1.10.10.10:FF:000322">
    <property type="entry name" value="Probable disease resistance protein At1g63360"/>
    <property type="match status" value="1"/>
</dbReference>
<keyword evidence="7" id="KW-0175">Coiled coil</keyword>
<sequence length="1642" mass="183742">MELAVGASESAMRSLLGKLGSLLAQEYTLITGVRSEIQYMNNELSSMYAFLHRLTRATAAGATHDEQTKDWIEQGLLLNLRRAWYTMTTLWARRDVASKIIDLKNRAHEVGERRTRYGVKDPKEDPRPIPSSKQGGTVRQYGTDQLQPLAPQLIGIMARVGQEDAIAERGRWLTESEGDVRILAIVGFGGLGKTTMALALQRRFGEKFDSRAWVQASQKLNLQSLLRGILEQVMPWQDTERGGGTGTSEGRAEGIESWGVKQLKEKLKAQLGQKRYFIFIDDVWSVTSWKNIWESLPRNQKGSSIVVTTRFKSVANACCHDKEHIYMLEPLPHAASTQLFFETVTDPKPEEFKETKDEIIQKCGGLPLAIVAVAGLLARRDLTEKSQWETVKESLNSDLDKKLTPEGLTQILNLCYNDLSADQKNCLLYLSIFPKGCSINRKRLIRRWISEGFIAEKDGKTVEEVAEDSFNELIGRSIVRAVEHSTNGKVKSCQVHDMILEYIVSKSSEENFITVIGGHWLTGTPSNKVRRLSLHNSNPDDIKEKIENMNLSHVRSLTAFENLHNLPSYSFKSVILQVLDLEGCKNLNTNQLKKIFKMFQLKYLSLRNMYIKKLPSEIGKLQYLETLDVRETNVTELPSSIGRLQKMVHLLGGNKSTRLSLRFTEEIAKMTALQTLSGIEINRDLTPDLGSMHSLTRLKKLSIYNLRDFHTSNKLLPAIEHLTGYSLKSLAIDDGFSGFLNSMDDLSTPPKYILSLDISSKLFRVPKWIRELETLEKLTLSLTSLRTDGLQVLSQLPKLFSLTFSINAKGNDSSVVEILQKNKIDSGGKIFVPAGGFLSLKLLRLSASVIPLLSFLEGAMPELQRLELQFRLSEGAYGLENLASLQQVYLRVSQQASEASREKVTNIRSSGHSQIRIRDQETYFTPHVSTFSPGRRFLNVSASSGEARGAPFPFRVTFRLTEMLPRHRHVRRLLLHPKPLPLSTSAATTASSPPDPAPSSSDITIPTAPVPGLDPALLAPDDAIALLPSVADTEGSAAALALFRRLSARPDLCHLMRLYATAATLFVARGNLPMAHEAARAMVAAFAERGRLREAADMLLELRSHGLPLTVETANWVLRVGLRRHHPGGCFAHARQAFDGMGVRPDARSFRALVLGCCREGRFEEADALLAAMWREGFSLDSATCTVVVRAFCRQGRFRDVPGLFGRMAEMGTPPNVVNYTAWIDGLCKRGYVKQAFHVLEEMVRKGLKPNVYTHTSLIDGLCKIGWTERAFRLFLKLVKSSSYKPNVHTYTVMIGGYCKEGKIARAEMLLGRMVEQGLSPNTNTYTTLIDGHCRGGSFDRAFELMNKMKLEGFLPNIYTYNAIIGEFCKKGRIQEAYKVLRMATSQGLHPDKVTYTMLITEHCKQGHITYALDLFNQMAGNSCHPDIDTYTTIIAMYCQQRQMEQSQQLFDKCLSVGLVPTKQTYTSMIAGYCRVGKSTSALKVFERMVQHGCLPDSITYGALISGLCKESRLEEARALFETMLDKHLLPCDVTCVTLAYEYCRRDKTTIVVSFLDRLDKRQQAHTADALVRKLSTVGNLDAASLFLKNVLNKHYAVDHATYTSIINSCYESNRYALASEISEKISKRISGFKKKDVAVIA</sequence>
<evidence type="ECO:0000256" key="8">
    <source>
        <dbReference type="PROSITE-ProRule" id="PRU00708"/>
    </source>
</evidence>
<dbReference type="InterPro" id="IPR038005">
    <property type="entry name" value="RX-like_CC"/>
</dbReference>
<dbReference type="NCBIfam" id="TIGR00756">
    <property type="entry name" value="PPR"/>
    <property type="match status" value="10"/>
</dbReference>
<comment type="similarity">
    <text evidence="1">Belongs to the disease resistance NB-LRR family.</text>
</comment>
<evidence type="ECO:0000256" key="1">
    <source>
        <dbReference type="ARBA" id="ARBA00008894"/>
    </source>
</evidence>
<evidence type="ECO:0000256" key="9">
    <source>
        <dbReference type="SAM" id="MobiDB-lite"/>
    </source>
</evidence>
<dbReference type="EMBL" id="CAJGYO010000010">
    <property type="protein sequence ID" value="CAD6256268.1"/>
    <property type="molecule type" value="Genomic_DNA"/>
</dbReference>
<evidence type="ECO:0000256" key="2">
    <source>
        <dbReference type="ARBA" id="ARBA00022614"/>
    </source>
</evidence>
<feature type="repeat" description="PPR" evidence="8">
    <location>
        <begin position="1251"/>
        <end position="1286"/>
    </location>
</feature>
<keyword evidence="2" id="KW-0433">Leucine-rich repeat</keyword>
<proteinExistence type="inferred from homology"/>
<evidence type="ECO:0000256" key="6">
    <source>
        <dbReference type="ARBA" id="ARBA00022946"/>
    </source>
</evidence>
<dbReference type="OrthoDB" id="185373at2759"/>
<dbReference type="Pfam" id="PF18052">
    <property type="entry name" value="Rx_N"/>
    <property type="match status" value="1"/>
</dbReference>
<gene>
    <name evidence="14" type="ORF">NCGR_LOCUS39777</name>
</gene>
<evidence type="ECO:0000256" key="3">
    <source>
        <dbReference type="ARBA" id="ARBA00022737"/>
    </source>
</evidence>
<evidence type="ECO:0000256" key="7">
    <source>
        <dbReference type="ARBA" id="ARBA00023054"/>
    </source>
</evidence>
<feature type="repeat" description="PPR" evidence="8">
    <location>
        <begin position="1462"/>
        <end position="1496"/>
    </location>
</feature>
<dbReference type="Pfam" id="PF23559">
    <property type="entry name" value="WHD_DRP"/>
    <property type="match status" value="1"/>
</dbReference>
<dbReference type="InterPro" id="IPR032675">
    <property type="entry name" value="LRR_dom_sf"/>
</dbReference>
<feature type="domain" description="Disease resistance N-terminal" evidence="11">
    <location>
        <begin position="11"/>
        <end position="74"/>
    </location>
</feature>
<dbReference type="InterPro" id="IPR058922">
    <property type="entry name" value="WHD_DRP"/>
</dbReference>
<keyword evidence="3" id="KW-0677">Repeat</keyword>
<dbReference type="InterPro" id="IPR051114">
    <property type="entry name" value="Mito_RNA_Proc_CCM1"/>
</dbReference>
<dbReference type="InterPro" id="IPR011990">
    <property type="entry name" value="TPR-like_helical_dom_sf"/>
</dbReference>
<dbReference type="InterPro" id="IPR041118">
    <property type="entry name" value="Rx_N"/>
</dbReference>
<dbReference type="GO" id="GO:0002758">
    <property type="term" value="P:innate immune response-activating signaling pathway"/>
    <property type="evidence" value="ECO:0007669"/>
    <property type="project" value="UniProtKB-ARBA"/>
</dbReference>
<dbReference type="PANTHER" id="PTHR47934:SF6">
    <property type="entry name" value="MITOCHONDRIAL GROUP I INTRON SPLICING FACTOR CCM1-RELATED"/>
    <property type="match status" value="1"/>
</dbReference>